<proteinExistence type="predicted"/>
<feature type="region of interest" description="Disordered" evidence="1">
    <location>
        <begin position="234"/>
        <end position="284"/>
    </location>
</feature>
<dbReference type="InterPro" id="IPR021109">
    <property type="entry name" value="Peptidase_aspartic_dom_sf"/>
</dbReference>
<protein>
    <submittedName>
        <fullName evidence="2">Uncharacterized protein</fullName>
    </submittedName>
</protein>
<sequence>MVLPTPIEQPSIPLAGLSADSWRAAKRSFRKFQVYYPEAKISLFLDDDLYNALELQFDADLDTLTDEEVGHLIERLIAPRDLLSLKERLDKIVCAVDATHKKSRIVLVRDYIHRFNEVFNLHTVLQRDDDNDSDSESDSSSDSDYEEAAIVPVRHVDGDAPDDDDPDPQSPSGFLKDCMRIFTDNLRPKPFKEVMKFKKAERKPTAMDDLQRLALRVAKRDDNAREEALRYGYYAQSSTPANNNGNTGPSGDNTRQPARPCRHCQGNHFDRDCPSRQSRGPQTQVNFAKSRGADALKVPASCGTSHFQAIIDTGAAISCTSDRYAKIWQLPRTSIDPVSVTLADGSSITVNQAVDAPILFTGLAGFPVAVSVRFIILPGRQCPLIGCDTLRDLERKKEI</sequence>
<feature type="compositionally biased region" description="Polar residues" evidence="1">
    <location>
        <begin position="275"/>
        <end position="284"/>
    </location>
</feature>
<gene>
    <name evidence="2" type="ORF">J8273_1802</name>
</gene>
<evidence type="ECO:0000313" key="3">
    <source>
        <dbReference type="Proteomes" id="UP000717585"/>
    </source>
</evidence>
<dbReference type="Gene3D" id="2.40.70.10">
    <property type="entry name" value="Acid Proteases"/>
    <property type="match status" value="1"/>
</dbReference>
<feature type="compositionally biased region" description="Polar residues" evidence="1">
    <location>
        <begin position="235"/>
        <end position="256"/>
    </location>
</feature>
<organism evidence="2 3">
    <name type="scientific">Carpediemonas membranifera</name>
    <dbReference type="NCBI Taxonomy" id="201153"/>
    <lineage>
        <taxon>Eukaryota</taxon>
        <taxon>Metamonada</taxon>
        <taxon>Carpediemonas-like organisms</taxon>
        <taxon>Carpediemonas</taxon>
    </lineage>
</organism>
<dbReference type="SUPFAM" id="SSF50630">
    <property type="entry name" value="Acid proteases"/>
    <property type="match status" value="1"/>
</dbReference>
<name>A0A8J6B6M6_9EUKA</name>
<dbReference type="AlphaFoldDB" id="A0A8J6B6M6"/>
<feature type="region of interest" description="Disordered" evidence="1">
    <location>
        <begin position="127"/>
        <end position="148"/>
    </location>
</feature>
<dbReference type="EMBL" id="JAHDYR010000005">
    <property type="protein sequence ID" value="KAG9396768.1"/>
    <property type="molecule type" value="Genomic_DNA"/>
</dbReference>
<feature type="region of interest" description="Disordered" evidence="1">
    <location>
        <begin position="156"/>
        <end position="175"/>
    </location>
</feature>
<dbReference type="CDD" id="cd00303">
    <property type="entry name" value="retropepsin_like"/>
    <property type="match status" value="1"/>
</dbReference>
<keyword evidence="3" id="KW-1185">Reference proteome</keyword>
<feature type="compositionally biased region" description="Acidic residues" evidence="1">
    <location>
        <begin position="129"/>
        <end position="147"/>
    </location>
</feature>
<reference evidence="2" key="1">
    <citation type="submission" date="2021-05" db="EMBL/GenBank/DDBJ databases">
        <title>A free-living protist that lacks canonical eukaryotic 1 DNA replication and segregation systems.</title>
        <authorList>
            <person name="Salas-Leiva D.E."/>
            <person name="Tromer E.C."/>
            <person name="Curtis B.A."/>
            <person name="Jerlstrom-Hultqvist J."/>
            <person name="Kolisko M."/>
            <person name="Yi Z."/>
            <person name="Salas-Leiva J.S."/>
            <person name="Gallot-Lavallee L."/>
            <person name="Kops G.J.P.L."/>
            <person name="Archibald J.M."/>
            <person name="Simpson A.G.B."/>
            <person name="Roger A.J."/>
        </authorList>
    </citation>
    <scope>NUCLEOTIDE SEQUENCE</scope>
    <source>
        <strain evidence="2">BICM</strain>
    </source>
</reference>
<comment type="caution">
    <text evidence="2">The sequence shown here is derived from an EMBL/GenBank/DDBJ whole genome shotgun (WGS) entry which is preliminary data.</text>
</comment>
<evidence type="ECO:0000313" key="2">
    <source>
        <dbReference type="EMBL" id="KAG9396768.1"/>
    </source>
</evidence>
<accession>A0A8J6B6M6</accession>
<evidence type="ECO:0000256" key="1">
    <source>
        <dbReference type="SAM" id="MobiDB-lite"/>
    </source>
</evidence>
<dbReference type="Proteomes" id="UP000717585">
    <property type="component" value="Unassembled WGS sequence"/>
</dbReference>